<keyword evidence="7" id="KW-1185">Reference proteome</keyword>
<dbReference type="Proteomes" id="UP000000844">
    <property type="component" value="Chromosome"/>
</dbReference>
<evidence type="ECO:0000256" key="1">
    <source>
        <dbReference type="ARBA" id="ARBA00022491"/>
    </source>
</evidence>
<dbReference type="GO" id="GO:0003700">
    <property type="term" value="F:DNA-binding transcription factor activity"/>
    <property type="evidence" value="ECO:0007669"/>
    <property type="project" value="InterPro"/>
</dbReference>
<dbReference type="PROSITE" id="PS50937">
    <property type="entry name" value="HTH_MERR_2"/>
    <property type="match status" value="1"/>
</dbReference>
<proteinExistence type="predicted"/>
<protein>
    <submittedName>
        <fullName evidence="6">Transcriptional regulator, MerR family</fullName>
    </submittedName>
</protein>
<evidence type="ECO:0000313" key="7">
    <source>
        <dbReference type="Proteomes" id="UP000000844"/>
    </source>
</evidence>
<dbReference type="SMART" id="SM00422">
    <property type="entry name" value="HTH_MERR"/>
    <property type="match status" value="1"/>
</dbReference>
<dbReference type="PRINTS" id="PR00040">
    <property type="entry name" value="HTHMERR"/>
</dbReference>
<keyword evidence="3" id="KW-0238">DNA-binding</keyword>
<accession>D3Q1A3</accession>
<keyword evidence="2" id="KW-0805">Transcription regulation</keyword>
<evidence type="ECO:0000256" key="3">
    <source>
        <dbReference type="ARBA" id="ARBA00023125"/>
    </source>
</evidence>
<evidence type="ECO:0000256" key="2">
    <source>
        <dbReference type="ARBA" id="ARBA00023015"/>
    </source>
</evidence>
<evidence type="ECO:0000313" key="6">
    <source>
        <dbReference type="EMBL" id="ADD45683.1"/>
    </source>
</evidence>
<dbReference type="PANTHER" id="PTHR30204">
    <property type="entry name" value="REDOX-CYCLING DRUG-SENSING TRANSCRIPTIONAL ACTIVATOR SOXR"/>
    <property type="match status" value="1"/>
</dbReference>
<sequence length="258" mass="28923">MRSGLTIGQAAAYADVTVKAVRHYHRLGLVDEAERDSSGYRRYGSRQLLQLVRVRTLARAGIPLAQIPAMLDAGPQRFAEAIDEIDRRLAQQIAELKDRRKTLHRLESGDRALLPDRACALLERLRELDFDADTVDTYRESLILARALFPSGFDTYLARFEEAIAEPAYVDVIKRIWDAGNWEPDDPRIVGLADAAADFLLNHPTLTSLPSDLEGSDGATRYGLINHHDGQEQPPTYERLTALIEKRLRAAGVDIPRQ</sequence>
<dbReference type="SUPFAM" id="SSF46955">
    <property type="entry name" value="Putative DNA-binding domain"/>
    <property type="match status" value="1"/>
</dbReference>
<reference evidence="6 7" key="1">
    <citation type="journal article" date="2009" name="Stand. Genomic Sci.">
        <title>Complete genome sequence of Stackebrandtia nassauensis type strain (LLR-40K-21).</title>
        <authorList>
            <person name="Munk C."/>
            <person name="Lapidus A."/>
            <person name="Copeland A."/>
            <person name="Jando M."/>
            <person name="Mayilraj S."/>
            <person name="Glavina Del Rio T."/>
            <person name="Nolan M."/>
            <person name="Chen F."/>
            <person name="Lucas S."/>
            <person name="Tice H."/>
            <person name="Cheng J.F."/>
            <person name="Han C."/>
            <person name="Detter J.C."/>
            <person name="Bruce D."/>
            <person name="Goodwin L."/>
            <person name="Chain P."/>
            <person name="Pitluck S."/>
            <person name="Goker M."/>
            <person name="Ovchinikova G."/>
            <person name="Pati A."/>
            <person name="Ivanova N."/>
            <person name="Mavromatis K."/>
            <person name="Chen A."/>
            <person name="Palaniappan K."/>
            <person name="Land M."/>
            <person name="Hauser L."/>
            <person name="Chang Y.J."/>
            <person name="Jeffries C.D."/>
            <person name="Bristow J."/>
            <person name="Eisen J.A."/>
            <person name="Markowitz V."/>
            <person name="Hugenholtz P."/>
            <person name="Kyrpides N.C."/>
            <person name="Klenk H.P."/>
        </authorList>
    </citation>
    <scope>NUCLEOTIDE SEQUENCE [LARGE SCALE GENOMIC DNA]</scope>
    <source>
        <strain evidence="7">DSM 44728 / CIP 108903 / NRRL B-16338 / NBRC 102104 / LLR-40K-21</strain>
    </source>
</reference>
<dbReference type="eggNOG" id="COG0789">
    <property type="taxonomic scope" value="Bacteria"/>
</dbReference>
<dbReference type="InterPro" id="IPR047057">
    <property type="entry name" value="MerR_fam"/>
</dbReference>
<dbReference type="InterPro" id="IPR000551">
    <property type="entry name" value="MerR-type_HTH_dom"/>
</dbReference>
<dbReference type="RefSeq" id="WP_013021254.1">
    <property type="nucleotide sequence ID" value="NC_013947.1"/>
</dbReference>
<dbReference type="EMBL" id="CP001778">
    <property type="protein sequence ID" value="ADD45683.1"/>
    <property type="molecule type" value="Genomic_DNA"/>
</dbReference>
<evidence type="ECO:0000256" key="4">
    <source>
        <dbReference type="ARBA" id="ARBA00023163"/>
    </source>
</evidence>
<dbReference type="KEGG" id="sna:Snas_6059"/>
<dbReference type="Pfam" id="PF00376">
    <property type="entry name" value="MerR"/>
    <property type="match status" value="1"/>
</dbReference>
<dbReference type="OrthoDB" id="4569196at2"/>
<keyword evidence="4" id="KW-0804">Transcription</keyword>
<dbReference type="STRING" id="446470.Snas_6059"/>
<keyword evidence="1" id="KW-0678">Repressor</keyword>
<dbReference type="InterPro" id="IPR009061">
    <property type="entry name" value="DNA-bd_dom_put_sf"/>
</dbReference>
<dbReference type="Gene3D" id="1.10.1660.10">
    <property type="match status" value="1"/>
</dbReference>
<evidence type="ECO:0000259" key="5">
    <source>
        <dbReference type="PROSITE" id="PS50937"/>
    </source>
</evidence>
<feature type="domain" description="HTH merR-type" evidence="5">
    <location>
        <begin position="4"/>
        <end position="73"/>
    </location>
</feature>
<organism evidence="6 7">
    <name type="scientific">Stackebrandtia nassauensis (strain DSM 44728 / CIP 108903 / NRRL B-16338 / NBRC 102104 / LLR-40K-21)</name>
    <dbReference type="NCBI Taxonomy" id="446470"/>
    <lineage>
        <taxon>Bacteria</taxon>
        <taxon>Bacillati</taxon>
        <taxon>Actinomycetota</taxon>
        <taxon>Actinomycetes</taxon>
        <taxon>Glycomycetales</taxon>
        <taxon>Glycomycetaceae</taxon>
        <taxon>Stackebrandtia</taxon>
    </lineage>
</organism>
<gene>
    <name evidence="6" type="ordered locus">Snas_6059</name>
</gene>
<dbReference type="CDD" id="cd00592">
    <property type="entry name" value="HTH_MerR-like"/>
    <property type="match status" value="1"/>
</dbReference>
<name>D3Q1A3_STANL</name>
<dbReference type="HOGENOM" id="CLU_079903_0_1_11"/>
<dbReference type="PANTHER" id="PTHR30204:SF69">
    <property type="entry name" value="MERR-FAMILY TRANSCRIPTIONAL REGULATOR"/>
    <property type="match status" value="1"/>
</dbReference>
<dbReference type="GO" id="GO:0003677">
    <property type="term" value="F:DNA binding"/>
    <property type="evidence" value="ECO:0007669"/>
    <property type="project" value="UniProtKB-KW"/>
</dbReference>
<dbReference type="AlphaFoldDB" id="D3Q1A3"/>